<accession>A0A9D2N1H2</accession>
<keyword evidence="4" id="KW-0819">tRNA processing</keyword>
<dbReference type="HAMAP" id="MF_02217">
    <property type="entry name" value="TrmR_methyltr"/>
    <property type="match status" value="1"/>
</dbReference>
<dbReference type="GO" id="GO:0016300">
    <property type="term" value="F:tRNA (uridine) methyltransferase activity"/>
    <property type="evidence" value="ECO:0007669"/>
    <property type="project" value="UniProtKB-UniRule"/>
</dbReference>
<dbReference type="InterPro" id="IPR029063">
    <property type="entry name" value="SAM-dependent_MTases_sf"/>
</dbReference>
<evidence type="ECO:0000256" key="3">
    <source>
        <dbReference type="ARBA" id="ARBA00022691"/>
    </source>
</evidence>
<keyword evidence="1 4" id="KW-0489">Methyltransferase</keyword>
<sequence>MIADQRIIEYIDSLESSQGSLLDSIEREARETRVPIIRRETGALLRTLIAALSPSRILEIGTAVGYSALLMCRVMPEDCRITTIENYEKRIPVARENFRRAGEESRITLLEGDAGEWLKRLDGERFDLVFLDAAKAQYAAWLPSILNVMPAGSVLVSDNVLQDGEVALSRFALPRRDRTIHSRMREYLYELKHNEILETAILPVGDGVAVSTRVK</sequence>
<feature type="binding site" evidence="4">
    <location>
        <position position="85"/>
    </location>
    <ligand>
        <name>S-adenosyl-L-methionine</name>
        <dbReference type="ChEBI" id="CHEBI:59789"/>
    </ligand>
</feature>
<proteinExistence type="inferred from homology"/>
<comment type="subunit">
    <text evidence="4">Homodimer.</text>
</comment>
<dbReference type="CDD" id="cd02440">
    <property type="entry name" value="AdoMet_MTases"/>
    <property type="match status" value="1"/>
</dbReference>
<dbReference type="PANTHER" id="PTHR43836:SF2">
    <property type="entry name" value="CATECHOL O-METHYLTRANSFERASE 1-RELATED"/>
    <property type="match status" value="1"/>
</dbReference>
<dbReference type="Pfam" id="PF01596">
    <property type="entry name" value="Methyltransf_3"/>
    <property type="match status" value="1"/>
</dbReference>
<dbReference type="Proteomes" id="UP000823910">
    <property type="component" value="Unassembled WGS sequence"/>
</dbReference>
<feature type="binding site" evidence="4">
    <location>
        <position position="67"/>
    </location>
    <ligand>
        <name>S-adenosyl-L-methionine</name>
        <dbReference type="ChEBI" id="CHEBI:59789"/>
    </ligand>
</feature>
<evidence type="ECO:0000256" key="2">
    <source>
        <dbReference type="ARBA" id="ARBA00022679"/>
    </source>
</evidence>
<dbReference type="InterPro" id="IPR043675">
    <property type="entry name" value="TrmR_methyltr"/>
</dbReference>
<evidence type="ECO:0000256" key="4">
    <source>
        <dbReference type="HAMAP-Rule" id="MF_02217"/>
    </source>
</evidence>
<protein>
    <recommendedName>
        <fullName evidence="4">tRNA 5-hydroxyuridine methyltransferase</fullName>
        <ecNumber evidence="4">2.1.1.-</ecNumber>
    </recommendedName>
    <alternativeName>
        <fullName evidence="4">ho5U methyltransferase</fullName>
    </alternativeName>
</protein>
<feature type="binding site" evidence="4">
    <location>
        <position position="132"/>
    </location>
    <ligand>
        <name>S-adenosyl-L-methionine</name>
        <dbReference type="ChEBI" id="CHEBI:59789"/>
    </ligand>
</feature>
<comment type="function">
    <text evidence="4">Catalyzes the methylation of 5-hydroxyuridine (ho5U) to form 5-methoxyuridine (mo5U) at position 34 in tRNAs.</text>
</comment>
<evidence type="ECO:0000313" key="5">
    <source>
        <dbReference type="EMBL" id="HJC06361.1"/>
    </source>
</evidence>
<evidence type="ECO:0000256" key="1">
    <source>
        <dbReference type="ARBA" id="ARBA00022603"/>
    </source>
</evidence>
<keyword evidence="2 4" id="KW-0808">Transferase</keyword>
<reference evidence="5" key="2">
    <citation type="submission" date="2021-04" db="EMBL/GenBank/DDBJ databases">
        <authorList>
            <person name="Gilroy R."/>
        </authorList>
    </citation>
    <scope>NUCLEOTIDE SEQUENCE</scope>
    <source>
        <strain evidence="5">CHK180-15479</strain>
    </source>
</reference>
<comment type="caution">
    <text evidence="5">The sequence shown here is derived from an EMBL/GenBank/DDBJ whole genome shotgun (WGS) entry which is preliminary data.</text>
</comment>
<dbReference type="AlphaFoldDB" id="A0A9D2N1H2"/>
<dbReference type="EMBL" id="DWWT01000045">
    <property type="protein sequence ID" value="HJC06361.1"/>
    <property type="molecule type" value="Genomic_DNA"/>
</dbReference>
<comment type="catalytic activity">
    <reaction evidence="4">
        <text>5-hydroxyuridine(34) in tRNA + S-adenosyl-L-methionine = 5-methoxyuridine(34) in tRNA + S-adenosyl-L-homocysteine + H(+)</text>
        <dbReference type="Rhea" id="RHEA:60524"/>
        <dbReference type="Rhea" id="RHEA-COMP:13381"/>
        <dbReference type="Rhea" id="RHEA-COMP:15591"/>
        <dbReference type="ChEBI" id="CHEBI:15378"/>
        <dbReference type="ChEBI" id="CHEBI:57856"/>
        <dbReference type="ChEBI" id="CHEBI:59789"/>
        <dbReference type="ChEBI" id="CHEBI:136877"/>
        <dbReference type="ChEBI" id="CHEBI:143860"/>
    </reaction>
</comment>
<comment type="similarity">
    <text evidence="4">Belongs to the class I-like SAM-binding methyltransferase superfamily. Cation-dependent O-methyltransferase family.</text>
</comment>
<dbReference type="PROSITE" id="PS51682">
    <property type="entry name" value="SAM_OMT_I"/>
    <property type="match status" value="1"/>
</dbReference>
<evidence type="ECO:0000313" key="6">
    <source>
        <dbReference type="Proteomes" id="UP000823910"/>
    </source>
</evidence>
<dbReference type="SUPFAM" id="SSF53335">
    <property type="entry name" value="S-adenosyl-L-methionine-dependent methyltransferases"/>
    <property type="match status" value="1"/>
</dbReference>
<feature type="binding site" evidence="4">
    <location>
        <position position="37"/>
    </location>
    <ligand>
        <name>S-adenosyl-L-methionine</name>
        <dbReference type="ChEBI" id="CHEBI:59789"/>
    </ligand>
</feature>
<dbReference type="EC" id="2.1.1.-" evidence="4"/>
<organism evidence="5 6">
    <name type="scientific">Candidatus Enterocloster excrementipullorum</name>
    <dbReference type="NCBI Taxonomy" id="2838559"/>
    <lineage>
        <taxon>Bacteria</taxon>
        <taxon>Bacillati</taxon>
        <taxon>Bacillota</taxon>
        <taxon>Clostridia</taxon>
        <taxon>Lachnospirales</taxon>
        <taxon>Lachnospiraceae</taxon>
        <taxon>Enterocloster</taxon>
    </lineage>
</organism>
<feature type="binding site" evidence="4">
    <location>
        <position position="132"/>
    </location>
    <ligand>
        <name>Mg(2+)</name>
        <dbReference type="ChEBI" id="CHEBI:18420"/>
    </ligand>
</feature>
<dbReference type="GO" id="GO:0030488">
    <property type="term" value="P:tRNA methylation"/>
    <property type="evidence" value="ECO:0007669"/>
    <property type="project" value="UniProtKB-UniRule"/>
</dbReference>
<keyword evidence="4" id="KW-0460">Magnesium</keyword>
<dbReference type="Gene3D" id="3.40.50.150">
    <property type="entry name" value="Vaccinia Virus protein VP39"/>
    <property type="match status" value="1"/>
</dbReference>
<dbReference type="GO" id="GO:0000287">
    <property type="term" value="F:magnesium ion binding"/>
    <property type="evidence" value="ECO:0007669"/>
    <property type="project" value="UniProtKB-UniRule"/>
</dbReference>
<dbReference type="PANTHER" id="PTHR43836">
    <property type="entry name" value="CATECHOL O-METHYLTRANSFERASE 1-RELATED"/>
    <property type="match status" value="1"/>
</dbReference>
<feature type="binding site" evidence="4">
    <location>
        <begin position="113"/>
        <end position="114"/>
    </location>
    <ligand>
        <name>S-adenosyl-L-methionine</name>
        <dbReference type="ChEBI" id="CHEBI:59789"/>
    </ligand>
</feature>
<keyword evidence="3 4" id="KW-0949">S-adenosyl-L-methionine</keyword>
<keyword evidence="4" id="KW-0479">Metal-binding</keyword>
<gene>
    <name evidence="4" type="primary">trmR</name>
    <name evidence="5" type="ORF">H9704_09430</name>
</gene>
<name>A0A9D2N1H2_9FIRM</name>
<dbReference type="InterPro" id="IPR002935">
    <property type="entry name" value="SAM_O-MeTrfase"/>
</dbReference>
<feature type="binding site" evidence="4">
    <location>
        <position position="158"/>
    </location>
    <ligand>
        <name>Mg(2+)</name>
        <dbReference type="ChEBI" id="CHEBI:18420"/>
    </ligand>
</feature>
<reference evidence="5" key="1">
    <citation type="journal article" date="2021" name="PeerJ">
        <title>Extensive microbial diversity within the chicken gut microbiome revealed by metagenomics and culture.</title>
        <authorList>
            <person name="Gilroy R."/>
            <person name="Ravi A."/>
            <person name="Getino M."/>
            <person name="Pursley I."/>
            <person name="Horton D.L."/>
            <person name="Alikhan N.F."/>
            <person name="Baker D."/>
            <person name="Gharbi K."/>
            <person name="Hall N."/>
            <person name="Watson M."/>
            <person name="Adriaenssens E.M."/>
            <person name="Foster-Nyarko E."/>
            <person name="Jarju S."/>
            <person name="Secka A."/>
            <person name="Antonio M."/>
            <person name="Oren A."/>
            <person name="Chaudhuri R.R."/>
            <person name="La Ragione R."/>
            <person name="Hildebrand F."/>
            <person name="Pallen M.J."/>
        </authorList>
    </citation>
    <scope>NUCLEOTIDE SEQUENCE</scope>
    <source>
        <strain evidence="5">CHK180-15479</strain>
    </source>
</reference>
<dbReference type="GO" id="GO:0008171">
    <property type="term" value="F:O-methyltransferase activity"/>
    <property type="evidence" value="ECO:0007669"/>
    <property type="project" value="InterPro"/>
</dbReference>
<feature type="binding site" evidence="4">
    <location>
        <position position="159"/>
    </location>
    <ligand>
        <name>Mg(2+)</name>
        <dbReference type="ChEBI" id="CHEBI:18420"/>
    </ligand>
</feature>